<name>A0AAE8JW95_XANVA</name>
<dbReference type="KEGG" id="xva:C7V42_11505"/>
<evidence type="ECO:0000313" key="3">
    <source>
        <dbReference type="Proteomes" id="UP000284283"/>
    </source>
</evidence>
<protein>
    <submittedName>
        <fullName evidence="2">Uncharacterized protein</fullName>
    </submittedName>
</protein>
<keyword evidence="1" id="KW-1133">Transmembrane helix</keyword>
<evidence type="ECO:0000313" key="2">
    <source>
        <dbReference type="EMBL" id="RNL00243.1"/>
    </source>
</evidence>
<sequence>MCSYRLAEHAARVGVLLGHWLLWLRLLLLLLATLPCGHRGGMERRYGPPCGTAAGLARIGCPAR</sequence>
<dbReference type="EMBL" id="PYTT01000122">
    <property type="protein sequence ID" value="RNL00243.1"/>
    <property type="molecule type" value="Genomic_DNA"/>
</dbReference>
<comment type="caution">
    <text evidence="2">The sequence shown here is derived from an EMBL/GenBank/DDBJ whole genome shotgun (WGS) entry which is preliminary data.</text>
</comment>
<organism evidence="2 3">
    <name type="scientific">Xanthomonas vasicola pv. vasculorum</name>
    <dbReference type="NCBI Taxonomy" id="325776"/>
    <lineage>
        <taxon>Bacteria</taxon>
        <taxon>Pseudomonadati</taxon>
        <taxon>Pseudomonadota</taxon>
        <taxon>Gammaproteobacteria</taxon>
        <taxon>Lysobacterales</taxon>
        <taxon>Lysobacteraceae</taxon>
        <taxon>Xanthomonas</taxon>
    </lineage>
</organism>
<gene>
    <name evidence="2" type="ORF">C9386_14595</name>
</gene>
<dbReference type="AlphaFoldDB" id="A0AAE8JW95"/>
<accession>A0AAE8JW95</accession>
<keyword evidence="1" id="KW-0812">Transmembrane</keyword>
<reference evidence="2 3" key="1">
    <citation type="submission" date="2018-03" db="EMBL/GenBank/DDBJ databases">
        <authorList>
            <person name="Wu G."/>
        </authorList>
    </citation>
    <scope>NUCLEOTIDE SEQUENCE [LARGE SCALE GENOMIC DNA]</scope>
    <source>
        <strain evidence="2 3">SAM-118</strain>
    </source>
</reference>
<dbReference type="Proteomes" id="UP000284283">
    <property type="component" value="Unassembled WGS sequence"/>
</dbReference>
<evidence type="ECO:0000256" key="1">
    <source>
        <dbReference type="SAM" id="Phobius"/>
    </source>
</evidence>
<keyword evidence="1" id="KW-0472">Membrane</keyword>
<proteinExistence type="predicted"/>
<feature type="transmembrane region" description="Helical" evidence="1">
    <location>
        <begin position="20"/>
        <end position="37"/>
    </location>
</feature>